<keyword evidence="7" id="KW-0443">Lipid metabolism</keyword>
<evidence type="ECO:0000256" key="11">
    <source>
        <dbReference type="ARBA" id="ARBA00023268"/>
    </source>
</evidence>
<dbReference type="RefSeq" id="WP_254740447.1">
    <property type="nucleotide sequence ID" value="NZ_JANCLU010000006.1"/>
</dbReference>
<evidence type="ECO:0000256" key="9">
    <source>
        <dbReference type="ARBA" id="ARBA00023235"/>
    </source>
</evidence>
<evidence type="ECO:0000313" key="16">
    <source>
        <dbReference type="Proteomes" id="UP001205890"/>
    </source>
</evidence>
<dbReference type="Gene3D" id="3.90.226.10">
    <property type="entry name" value="2-enoyl-CoA Hydratase, Chain A, domain 1"/>
    <property type="match status" value="1"/>
</dbReference>
<evidence type="ECO:0000256" key="12">
    <source>
        <dbReference type="ARBA" id="ARBA00049556"/>
    </source>
</evidence>
<evidence type="ECO:0000256" key="4">
    <source>
        <dbReference type="ARBA" id="ARBA00022963"/>
    </source>
</evidence>
<name>A0ABT1LAF3_9HYPH</name>
<evidence type="ECO:0000256" key="3">
    <source>
        <dbReference type="ARBA" id="ARBA00022832"/>
    </source>
</evidence>
<keyword evidence="9" id="KW-0413">Isomerase</keyword>
<evidence type="ECO:0000256" key="7">
    <source>
        <dbReference type="ARBA" id="ARBA00023098"/>
    </source>
</evidence>
<keyword evidence="4" id="KW-0442">Lipid degradation</keyword>
<evidence type="ECO:0000259" key="13">
    <source>
        <dbReference type="Pfam" id="PF00725"/>
    </source>
</evidence>
<dbReference type="Gene3D" id="3.40.50.720">
    <property type="entry name" value="NAD(P)-binding Rossmann-like Domain"/>
    <property type="match status" value="1"/>
</dbReference>
<proteinExistence type="predicted"/>
<protein>
    <submittedName>
        <fullName evidence="15">3-hydroxyacyl-CoA dehydrogenase NAD-binding domain-containing protein</fullName>
    </submittedName>
</protein>
<dbReference type="InterPro" id="IPR036291">
    <property type="entry name" value="NAD(P)-bd_dom_sf"/>
</dbReference>
<feature type="domain" description="3-hydroxyacyl-CoA dehydrogenase NAD binding" evidence="14">
    <location>
        <begin position="290"/>
        <end position="466"/>
    </location>
</feature>
<keyword evidence="16" id="KW-1185">Reference proteome</keyword>
<dbReference type="InterPro" id="IPR001753">
    <property type="entry name" value="Enoyl-CoA_hydra/iso"/>
</dbReference>
<organism evidence="15 16">
    <name type="scientific">Alsobacter ponti</name>
    <dbReference type="NCBI Taxonomy" id="2962936"/>
    <lineage>
        <taxon>Bacteria</taxon>
        <taxon>Pseudomonadati</taxon>
        <taxon>Pseudomonadota</taxon>
        <taxon>Alphaproteobacteria</taxon>
        <taxon>Hyphomicrobiales</taxon>
        <taxon>Alsobacteraceae</taxon>
        <taxon>Alsobacter</taxon>
    </lineage>
</organism>
<dbReference type="Proteomes" id="UP001205890">
    <property type="component" value="Unassembled WGS sequence"/>
</dbReference>
<dbReference type="Pfam" id="PF00378">
    <property type="entry name" value="ECH_1"/>
    <property type="match status" value="1"/>
</dbReference>
<accession>A0ABT1LAF3</accession>
<dbReference type="EMBL" id="JANCLU010000006">
    <property type="protein sequence ID" value="MCP8938477.1"/>
    <property type="molecule type" value="Genomic_DNA"/>
</dbReference>
<keyword evidence="3" id="KW-0276">Fatty acid metabolism</keyword>
<dbReference type="Pfam" id="PF00725">
    <property type="entry name" value="3HCDH"/>
    <property type="match status" value="1"/>
</dbReference>
<keyword evidence="8" id="KW-0576">Peroxisome</keyword>
<feature type="domain" description="3-hydroxyacyl-CoA dehydrogenase C-terminal" evidence="13">
    <location>
        <begin position="471"/>
        <end position="562"/>
    </location>
</feature>
<dbReference type="SUPFAM" id="SSF48179">
    <property type="entry name" value="6-phosphogluconate dehydrogenase C-terminal domain-like"/>
    <property type="match status" value="2"/>
</dbReference>
<dbReference type="Pfam" id="PF02737">
    <property type="entry name" value="3HCDH_N"/>
    <property type="match status" value="1"/>
</dbReference>
<evidence type="ECO:0000256" key="6">
    <source>
        <dbReference type="ARBA" id="ARBA00023027"/>
    </source>
</evidence>
<dbReference type="InterPro" id="IPR006176">
    <property type="entry name" value="3-OHacyl-CoA_DH_NAD-bd"/>
</dbReference>
<comment type="catalytic activity">
    <reaction evidence="12">
        <text>a (3S)-3-hydroxyacyl-CoA + NAD(+) = a 3-oxoacyl-CoA + NADH + H(+)</text>
        <dbReference type="Rhea" id="RHEA:22432"/>
        <dbReference type="ChEBI" id="CHEBI:15378"/>
        <dbReference type="ChEBI" id="CHEBI:57318"/>
        <dbReference type="ChEBI" id="CHEBI:57540"/>
        <dbReference type="ChEBI" id="CHEBI:57945"/>
        <dbReference type="ChEBI" id="CHEBI:90726"/>
        <dbReference type="EC" id="1.1.1.35"/>
    </reaction>
</comment>
<evidence type="ECO:0000256" key="1">
    <source>
        <dbReference type="ARBA" id="ARBA00004275"/>
    </source>
</evidence>
<dbReference type="Gene3D" id="1.10.1040.50">
    <property type="match status" value="1"/>
</dbReference>
<evidence type="ECO:0000256" key="8">
    <source>
        <dbReference type="ARBA" id="ARBA00023140"/>
    </source>
</evidence>
<keyword evidence="10" id="KW-0456">Lyase</keyword>
<evidence type="ECO:0000256" key="10">
    <source>
        <dbReference type="ARBA" id="ARBA00023239"/>
    </source>
</evidence>
<dbReference type="InterPro" id="IPR006108">
    <property type="entry name" value="3HC_DH_C"/>
</dbReference>
<dbReference type="InterPro" id="IPR008927">
    <property type="entry name" value="6-PGluconate_DH-like_C_sf"/>
</dbReference>
<dbReference type="SUPFAM" id="SSF52096">
    <property type="entry name" value="ClpP/crotonase"/>
    <property type="match status" value="1"/>
</dbReference>
<keyword evidence="6" id="KW-0520">NAD</keyword>
<comment type="caution">
    <text evidence="15">The sequence shown here is derived from an EMBL/GenBank/DDBJ whole genome shotgun (WGS) entry which is preliminary data.</text>
</comment>
<dbReference type="SUPFAM" id="SSF51735">
    <property type="entry name" value="NAD(P)-binding Rossmann-fold domains"/>
    <property type="match status" value="1"/>
</dbReference>
<keyword evidence="11" id="KW-0511">Multifunctional enzyme</keyword>
<comment type="pathway">
    <text evidence="2">Lipid metabolism; fatty acid beta-oxidation.</text>
</comment>
<evidence type="ECO:0000256" key="5">
    <source>
        <dbReference type="ARBA" id="ARBA00023002"/>
    </source>
</evidence>
<dbReference type="CDD" id="cd06558">
    <property type="entry name" value="crotonase-like"/>
    <property type="match status" value="1"/>
</dbReference>
<reference evidence="15 16" key="1">
    <citation type="submission" date="2022-07" db="EMBL/GenBank/DDBJ databases">
        <authorList>
            <person name="Li W.-J."/>
            <person name="Deng Q.-Q."/>
        </authorList>
    </citation>
    <scope>NUCLEOTIDE SEQUENCE [LARGE SCALE GENOMIC DNA]</scope>
    <source>
        <strain evidence="15 16">SYSU M60028</strain>
    </source>
</reference>
<sequence length="683" mass="71203">MVVAIARRGSFAVVTVDSPPVNALSQAVRQGLWDAAEALDADASVEGVVLVCAGRTFIAGADVTEFGKPPVPPHLPDLVARIEGAAKPWTAAIHGSALGGGLEVALGCRFRVALASASLGLPEVTLGLVPGAGGTVRTPRLVGVEAAVDMITTGKPVKAEKARALGLVDAVVDGDLTDAAIAFASEAIGRELPPAAREREIADPGETFWDEARAAVAKRARGEVAPLKALACVRRAAESGFADAMAFERETFLALRGSPQAAALRHIFFAERAAPRPPELAGIEPRALRKAAVVGGGTMGAGIAAALRDVGLPVVLIERDAEALARGLANVRSIYDGAAKRGRITPALAQDRIAGVTGSVDDAALADADIVIEAVFEDLDVKRAVFARLGAACRPDAVLATNTSYLDPRAISEGLPGSERFLGLHFFSPAHVMKLIEIVPAPSTAPDVLATGFALARLLGKIPVRAGICDGFIGNRILKGSRVQVEKLLLSGATPQRIDAAMKGFGMPMGPLEAQDLSGLDISAFQRKAARARGETPFAPVAERLCAMNRLGQKTKGGWYDYAEGGRAPIPSPEVARQIAEAVAETGWPQRAWTDAEIVDMIVLPMVNEGARILEDGIALRVSDIDLVKVHGYGFPRWRGGPMHDAQARGLAEIVAVLDGLAAQGLADAPSPLLRRAAETGHF</sequence>
<evidence type="ECO:0000313" key="15">
    <source>
        <dbReference type="EMBL" id="MCP8938477.1"/>
    </source>
</evidence>
<dbReference type="InterPro" id="IPR029045">
    <property type="entry name" value="ClpP/crotonase-like_dom_sf"/>
</dbReference>
<comment type="subcellular location">
    <subcellularLocation>
        <location evidence="1">Peroxisome</location>
    </subcellularLocation>
</comment>
<evidence type="ECO:0000259" key="14">
    <source>
        <dbReference type="Pfam" id="PF02737"/>
    </source>
</evidence>
<evidence type="ECO:0000256" key="2">
    <source>
        <dbReference type="ARBA" id="ARBA00005005"/>
    </source>
</evidence>
<dbReference type="PANTHER" id="PTHR23309">
    <property type="entry name" value="3-HYDROXYACYL-COA DEHYROGENASE"/>
    <property type="match status" value="1"/>
</dbReference>
<gene>
    <name evidence="15" type="ORF">NK718_08105</name>
</gene>
<keyword evidence="5" id="KW-0560">Oxidoreductase</keyword>